<evidence type="ECO:0000313" key="1">
    <source>
        <dbReference type="EMBL" id="RQH02230.1"/>
    </source>
</evidence>
<dbReference type="Proteomes" id="UP000272778">
    <property type="component" value="Unassembled WGS sequence"/>
</dbReference>
<keyword evidence="2" id="KW-1185">Reference proteome</keyword>
<organism evidence="1 2">
    <name type="scientific">Paraburkholderia dinghuensis</name>
    <dbReference type="NCBI Taxonomy" id="2305225"/>
    <lineage>
        <taxon>Bacteria</taxon>
        <taxon>Pseudomonadati</taxon>
        <taxon>Pseudomonadota</taxon>
        <taxon>Betaproteobacteria</taxon>
        <taxon>Burkholderiales</taxon>
        <taxon>Burkholderiaceae</taxon>
        <taxon>Paraburkholderia</taxon>
    </lineage>
</organism>
<sequence length="112" mass="12051">MKIKSSITAVMVISTSFIWGCSTYSDPLQKTEVISAANGGVQYRVECKGIFSSSSVCVRQMKKICGERQVRQVEAKDSKDLSLKSGDDPRSMTFMCVAANGSEAGAQGTQAR</sequence>
<comment type="caution">
    <text evidence="1">The sequence shown here is derived from an EMBL/GenBank/DDBJ whole genome shotgun (WGS) entry which is preliminary data.</text>
</comment>
<dbReference type="OrthoDB" id="9782229at2"/>
<proteinExistence type="predicted"/>
<dbReference type="RefSeq" id="WP_124153265.1">
    <property type="nucleotide sequence ID" value="NZ_RQIS01000019.1"/>
</dbReference>
<dbReference type="EMBL" id="RQIS01000019">
    <property type="protein sequence ID" value="RQH02230.1"/>
    <property type="molecule type" value="Genomic_DNA"/>
</dbReference>
<gene>
    <name evidence="1" type="ORF">D1Y85_22400</name>
</gene>
<evidence type="ECO:0000313" key="2">
    <source>
        <dbReference type="Proteomes" id="UP000272778"/>
    </source>
</evidence>
<name>A0A3N6PLD5_9BURK</name>
<protein>
    <submittedName>
        <fullName evidence="1">Uncharacterized protein</fullName>
    </submittedName>
</protein>
<dbReference type="AlphaFoldDB" id="A0A3N6PLD5"/>
<accession>A0A3N6PLD5</accession>
<reference evidence="1 2" key="1">
    <citation type="submission" date="2018-11" db="EMBL/GenBank/DDBJ databases">
        <title>Paraburkholderia sp. DHOA04, isolated from soil.</title>
        <authorList>
            <person name="Gao Z.-H."/>
            <person name="Qiu L.-H."/>
            <person name="Fu J.-C."/>
        </authorList>
    </citation>
    <scope>NUCLEOTIDE SEQUENCE [LARGE SCALE GENOMIC DNA]</scope>
    <source>
        <strain evidence="1 2">DHOA04</strain>
    </source>
</reference>